<dbReference type="GO" id="GO:0005737">
    <property type="term" value="C:cytoplasm"/>
    <property type="evidence" value="ECO:0007669"/>
    <property type="project" value="TreeGrafter"/>
</dbReference>
<sequence>MRGTDLEERMRVTVAGAGIVGLSSAYRLVEAGHDVTVVAASPPGESTSAVAGGVLYPPGRGGDERVVRWTAASLAVFRGQDAPGVRFRRGRVLLAAGEPDPQWLPAVDDAVRDGDRVEFTTAVVDTPVYLDWLLSRVGALGVRIEYRPLTSLSGLDADVVVNAAGLGAGRLAGDGSMVPVGGQVVHLTDPGLPEFVVDQTGPGVTYVIPHGSHVVCGGTEEPGRADTDPNPAVTADILHRCRALEPRLADAEVLRSVVGLRPSRRAVRLERVGDVVHCYGHGGAGITLAWGCAADVAELVTAG</sequence>
<feature type="binding site" evidence="9">
    <location>
        <begin position="282"/>
        <end position="287"/>
    </location>
    <ligand>
        <name>FAD</name>
        <dbReference type="ChEBI" id="CHEBI:57692"/>
    </ligand>
</feature>
<gene>
    <name evidence="11" type="ORF">SAMN04489727_3441</name>
</gene>
<comment type="catalytic activity">
    <reaction evidence="8">
        <text>a D-alpha-amino acid + O2 + H2O = a 2-oxocarboxylate + H2O2 + NH4(+)</text>
        <dbReference type="Rhea" id="RHEA:21816"/>
        <dbReference type="ChEBI" id="CHEBI:15377"/>
        <dbReference type="ChEBI" id="CHEBI:15379"/>
        <dbReference type="ChEBI" id="CHEBI:16240"/>
        <dbReference type="ChEBI" id="CHEBI:28938"/>
        <dbReference type="ChEBI" id="CHEBI:35179"/>
        <dbReference type="ChEBI" id="CHEBI:59871"/>
        <dbReference type="EC" id="1.4.3.3"/>
    </reaction>
    <physiologicalReaction direction="left-to-right" evidence="8">
        <dbReference type="Rhea" id="RHEA:21817"/>
    </physiologicalReaction>
</comment>
<dbReference type="InterPro" id="IPR006076">
    <property type="entry name" value="FAD-dep_OxRdtase"/>
</dbReference>
<dbReference type="Proteomes" id="UP000199622">
    <property type="component" value="Unassembled WGS sequence"/>
</dbReference>
<comment type="similarity">
    <text evidence="2">Belongs to the DAMOX/DASOX family.</text>
</comment>
<dbReference type="SUPFAM" id="SSF54373">
    <property type="entry name" value="FAD-linked reductases, C-terminal domain"/>
    <property type="match status" value="1"/>
</dbReference>
<dbReference type="GO" id="GO:0071949">
    <property type="term" value="F:FAD binding"/>
    <property type="evidence" value="ECO:0007669"/>
    <property type="project" value="InterPro"/>
</dbReference>
<dbReference type="Gene3D" id="3.30.9.10">
    <property type="entry name" value="D-Amino Acid Oxidase, subunit A, domain 2"/>
    <property type="match status" value="1"/>
</dbReference>
<evidence type="ECO:0000256" key="6">
    <source>
        <dbReference type="ARBA" id="ARBA00039101"/>
    </source>
</evidence>
<dbReference type="EMBL" id="FNSO01000004">
    <property type="protein sequence ID" value="SEC35138.1"/>
    <property type="molecule type" value="Genomic_DNA"/>
</dbReference>
<dbReference type="EC" id="1.4.3.3" evidence="6"/>
<keyword evidence="5" id="KW-0560">Oxidoreductase</keyword>
<evidence type="ECO:0000256" key="3">
    <source>
        <dbReference type="ARBA" id="ARBA00022630"/>
    </source>
</evidence>
<keyword evidence="12" id="KW-1185">Reference proteome</keyword>
<keyword evidence="4 9" id="KW-0274">FAD</keyword>
<evidence type="ECO:0000256" key="2">
    <source>
        <dbReference type="ARBA" id="ARBA00006730"/>
    </source>
</evidence>
<dbReference type="PANTHER" id="PTHR11530">
    <property type="entry name" value="D-AMINO ACID OXIDASE"/>
    <property type="match status" value="1"/>
</dbReference>
<evidence type="ECO:0000313" key="11">
    <source>
        <dbReference type="EMBL" id="SEC35138.1"/>
    </source>
</evidence>
<dbReference type="PANTHER" id="PTHR11530:SF11">
    <property type="entry name" value="D-ASPARTATE OXIDASE"/>
    <property type="match status" value="1"/>
</dbReference>
<evidence type="ECO:0000256" key="7">
    <source>
        <dbReference type="ARBA" id="ARBA00039751"/>
    </source>
</evidence>
<evidence type="ECO:0000256" key="4">
    <source>
        <dbReference type="ARBA" id="ARBA00022827"/>
    </source>
</evidence>
<evidence type="ECO:0000313" key="12">
    <source>
        <dbReference type="Proteomes" id="UP000199622"/>
    </source>
</evidence>
<dbReference type="STRING" id="208445.SAMN04489727_3441"/>
<feature type="domain" description="FAD dependent oxidoreductase" evidence="10">
    <location>
        <begin position="11"/>
        <end position="299"/>
    </location>
</feature>
<dbReference type="GO" id="GO:0019478">
    <property type="term" value="P:D-amino acid catabolic process"/>
    <property type="evidence" value="ECO:0007669"/>
    <property type="project" value="TreeGrafter"/>
</dbReference>
<accession>A0A1H4RTI9</accession>
<feature type="binding site" evidence="9">
    <location>
        <position position="283"/>
    </location>
    <ligand>
        <name>D-serine</name>
        <dbReference type="ChEBI" id="CHEBI:35247"/>
    </ligand>
</feature>
<dbReference type="SUPFAM" id="SSF51971">
    <property type="entry name" value="Nucleotide-binding domain"/>
    <property type="match status" value="1"/>
</dbReference>
<name>A0A1H4RTI9_9PSEU</name>
<dbReference type="Pfam" id="PF01266">
    <property type="entry name" value="DAO"/>
    <property type="match status" value="1"/>
</dbReference>
<feature type="binding site" evidence="9">
    <location>
        <begin position="47"/>
        <end position="48"/>
    </location>
    <ligand>
        <name>FAD</name>
        <dbReference type="ChEBI" id="CHEBI:57692"/>
    </ligand>
</feature>
<proteinExistence type="inferred from homology"/>
<dbReference type="InterPro" id="IPR023209">
    <property type="entry name" value="DAO"/>
</dbReference>
<dbReference type="GO" id="GO:0003884">
    <property type="term" value="F:D-amino-acid oxidase activity"/>
    <property type="evidence" value="ECO:0007669"/>
    <property type="project" value="UniProtKB-EC"/>
</dbReference>
<evidence type="ECO:0000256" key="9">
    <source>
        <dbReference type="PIRSR" id="PIRSR000189-1"/>
    </source>
</evidence>
<evidence type="ECO:0000256" key="5">
    <source>
        <dbReference type="ARBA" id="ARBA00023002"/>
    </source>
</evidence>
<comment type="cofactor">
    <cofactor evidence="1 9">
        <name>FAD</name>
        <dbReference type="ChEBI" id="CHEBI:57692"/>
    </cofactor>
</comment>
<dbReference type="AlphaFoldDB" id="A0A1H4RTI9"/>
<feature type="binding site" evidence="9">
    <location>
        <position position="261"/>
    </location>
    <ligand>
        <name>D-dopa</name>
        <dbReference type="ChEBI" id="CHEBI:149689"/>
    </ligand>
</feature>
<organism evidence="11 12">
    <name type="scientific">Amycolatopsis tolypomycina</name>
    <dbReference type="NCBI Taxonomy" id="208445"/>
    <lineage>
        <taxon>Bacteria</taxon>
        <taxon>Bacillati</taxon>
        <taxon>Actinomycetota</taxon>
        <taxon>Actinomycetes</taxon>
        <taxon>Pseudonocardiales</taxon>
        <taxon>Pseudonocardiaceae</taxon>
        <taxon>Amycolatopsis</taxon>
    </lineage>
</organism>
<keyword evidence="3" id="KW-0285">Flavoprotein</keyword>
<feature type="binding site" evidence="9">
    <location>
        <position position="206"/>
    </location>
    <ligand>
        <name>D-dopa</name>
        <dbReference type="ChEBI" id="CHEBI:149689"/>
    </ligand>
</feature>
<dbReference type="Gene3D" id="3.40.50.720">
    <property type="entry name" value="NAD(P)-binding Rossmann-like Domain"/>
    <property type="match status" value="1"/>
</dbReference>
<evidence type="ECO:0000256" key="1">
    <source>
        <dbReference type="ARBA" id="ARBA00001974"/>
    </source>
</evidence>
<evidence type="ECO:0000256" key="8">
    <source>
        <dbReference type="ARBA" id="ARBA00049547"/>
    </source>
</evidence>
<evidence type="ECO:0000259" key="10">
    <source>
        <dbReference type="Pfam" id="PF01266"/>
    </source>
</evidence>
<reference evidence="12" key="1">
    <citation type="submission" date="2016-10" db="EMBL/GenBank/DDBJ databases">
        <authorList>
            <person name="Varghese N."/>
            <person name="Submissions S."/>
        </authorList>
    </citation>
    <scope>NUCLEOTIDE SEQUENCE [LARGE SCALE GENOMIC DNA]</scope>
    <source>
        <strain evidence="12">DSM 44544</strain>
    </source>
</reference>
<protein>
    <recommendedName>
        <fullName evidence="7">D-amino-acid oxidase</fullName>
        <ecNumber evidence="6">1.4.3.3</ecNumber>
    </recommendedName>
</protein>
<dbReference type="PIRSF" id="PIRSF000189">
    <property type="entry name" value="D-aa_oxidase"/>
    <property type="match status" value="1"/>
</dbReference>